<dbReference type="Pfam" id="PF00641">
    <property type="entry name" value="Zn_ribbon_RanBP"/>
    <property type="match status" value="2"/>
</dbReference>
<evidence type="ECO:0000256" key="4">
    <source>
        <dbReference type="ARBA" id="ARBA00022630"/>
    </source>
</evidence>
<dbReference type="PROSITE" id="PS01358">
    <property type="entry name" value="ZF_RANBP2_1"/>
    <property type="match status" value="1"/>
</dbReference>
<feature type="compositionally biased region" description="Basic and acidic residues" evidence="16">
    <location>
        <begin position="454"/>
        <end position="463"/>
    </location>
</feature>
<evidence type="ECO:0000256" key="2">
    <source>
        <dbReference type="ARBA" id="ARBA00004294"/>
    </source>
</evidence>
<feature type="domain" description="FAD-binding FR-type" evidence="18">
    <location>
        <begin position="528"/>
        <end position="784"/>
    </location>
</feature>
<dbReference type="InterPro" id="IPR008333">
    <property type="entry name" value="Cbr1-like_FAD-bd_dom"/>
</dbReference>
<dbReference type="Gene3D" id="4.10.1060.10">
    <property type="entry name" value="Zinc finger, RanBP2-type"/>
    <property type="match status" value="1"/>
</dbReference>
<dbReference type="PRINTS" id="PR00406">
    <property type="entry name" value="CYTB5RDTASE"/>
</dbReference>
<keyword evidence="5" id="KW-0812">Transmembrane</keyword>
<evidence type="ECO:0000259" key="17">
    <source>
        <dbReference type="PROSITE" id="PS50199"/>
    </source>
</evidence>
<dbReference type="SUPFAM" id="SSF90209">
    <property type="entry name" value="Ran binding protein zinc finger-like"/>
    <property type="match status" value="1"/>
</dbReference>
<feature type="region of interest" description="Disordered" evidence="16">
    <location>
        <begin position="454"/>
        <end position="502"/>
    </location>
</feature>
<feature type="binding site" evidence="14">
    <location>
        <position position="541"/>
    </location>
    <ligand>
        <name>FAD</name>
        <dbReference type="ChEBI" id="CHEBI:57692"/>
    </ligand>
</feature>
<dbReference type="AlphaFoldDB" id="A0A8S9NZF8"/>
<dbReference type="SUPFAM" id="SSF63380">
    <property type="entry name" value="Riboflavin synthase domain-like"/>
    <property type="match status" value="2"/>
</dbReference>
<keyword evidence="12" id="KW-0560">Oxidoreductase</keyword>
<dbReference type="SMART" id="SM00547">
    <property type="entry name" value="ZnF_RBZ"/>
    <property type="match status" value="2"/>
</dbReference>
<feature type="compositionally biased region" description="Basic and acidic residues" evidence="16">
    <location>
        <begin position="491"/>
        <end position="500"/>
    </location>
</feature>
<sequence length="887" mass="99938">MNSSTRLLSLLSPPPLFLFRRLRLSNLRRLHRLASPHPSVISPNRHSLSLPVSPPPFIHTTPLGRFHTHRVRLSDSDSAPSYHHQLPEWAELLQSLSEAGYFTDSALTSVSKNEFSPGFPDELITPALACLALARDRPELLEMVSRRDVEVVVENGKPFLFREGQDSLKRMSLYLTSGDMLDVDKASTVDLMRLLLSYVVDFASSEGRKHHEGESVESSVRKLLSEIAKMSFRSSSESNVHGKVKNQFSDRHGQALGLFQKNVEMKRGDWICLRCSGMNFARNVKCFQCAEARPKRQLTGSEWECPQCDFYNYGRNIACLRCDCKRPGDFSLNSAKDPELERRLVENEEKAQRWFSKVAQGGSDANSVDTDEDFPEVMPLRKGVNRYVVNTRKTPLERRLPNAAEMDGAKTNRSLNEILGSTSSFASRSDDKNASSQVLNSGFVPFVPLPSDMFAKKPDKEESLTANNQMDGVSDKSSASLAGKETDEPERDEKESEETPARWLKRITELHSVSDLQEETSPEKMPMRWGKDAQGEEVIKPYTPTTLDSDLGRFELVIKMYPQGRMSHHFREMRVGDHLAVKGPKGRFKYQPGQFRAFGMLAGGSGITPMFQVARAILENPTDMTKVHLIYANVTYDDILLKDELDSLTSNYPDQFKIYYVLNQPPEVWDGGVGFVTKEMIHAHCPEPASDIQILRCGPPPMNKAMAANLEALGYSPEMQFQGKDAQGEEVIKPYTPTTLDSDLGRFELVIKMYPQGRMSHHFREMRVGDHLAVKGPKGRFKYQPGQFRAFGMLAGGSGITPMFQVARAILENPTDKTKVHLIYANVTYDDILLKDELDSLTSNYPDQFKIYYVLNQILRCGPPPMNKAMAANLEALGYSPEMQFQF</sequence>
<dbReference type="Gene3D" id="3.40.50.80">
    <property type="entry name" value="Nucleotide-binding domain of ferredoxin-NADP reductase (FNR) module"/>
    <property type="match status" value="2"/>
</dbReference>
<dbReference type="CDD" id="cd06183">
    <property type="entry name" value="cyt_b5_reduct_like"/>
    <property type="match status" value="2"/>
</dbReference>
<dbReference type="InterPro" id="IPR039261">
    <property type="entry name" value="FNR_nucleotide-bd"/>
</dbReference>
<dbReference type="InterPro" id="IPR017938">
    <property type="entry name" value="Riboflavin_synthase-like_b-brl"/>
</dbReference>
<dbReference type="GO" id="GO:0004128">
    <property type="term" value="F:cytochrome-b5 reductase activity, acting on NAD(P)H"/>
    <property type="evidence" value="ECO:0007669"/>
    <property type="project" value="TreeGrafter"/>
</dbReference>
<evidence type="ECO:0000256" key="6">
    <source>
        <dbReference type="ARBA" id="ARBA00022723"/>
    </source>
</evidence>
<evidence type="ECO:0000256" key="11">
    <source>
        <dbReference type="ARBA" id="ARBA00022989"/>
    </source>
</evidence>
<dbReference type="Pfam" id="PF00970">
    <property type="entry name" value="FAD_binding_6"/>
    <property type="match status" value="2"/>
</dbReference>
<dbReference type="InterPro" id="IPR036443">
    <property type="entry name" value="Znf_RanBP2_sf"/>
</dbReference>
<dbReference type="Pfam" id="PF00175">
    <property type="entry name" value="NAD_binding_1"/>
    <property type="match status" value="2"/>
</dbReference>
<evidence type="ECO:0000259" key="18">
    <source>
        <dbReference type="PROSITE" id="PS51384"/>
    </source>
</evidence>
<keyword evidence="11" id="KW-1133">Transmembrane helix</keyword>
<comment type="similarity">
    <text evidence="3">Belongs to the flavoprotein pyridine nucleotide cytochrome reductase family.</text>
</comment>
<evidence type="ECO:0000256" key="1">
    <source>
        <dbReference type="ARBA" id="ARBA00001974"/>
    </source>
</evidence>
<dbReference type="PROSITE" id="PS51384">
    <property type="entry name" value="FAD_FR"/>
    <property type="match status" value="1"/>
</dbReference>
<proteinExistence type="inferred from homology"/>
<keyword evidence="13" id="KW-0472">Membrane</keyword>
<comment type="caution">
    <text evidence="19">The sequence shown here is derived from an EMBL/GenBank/DDBJ whole genome shotgun (WGS) entry which is preliminary data.</text>
</comment>
<keyword evidence="8" id="KW-0496">Mitochondrion</keyword>
<dbReference type="GO" id="GO:0022900">
    <property type="term" value="P:electron transport chain"/>
    <property type="evidence" value="ECO:0007669"/>
    <property type="project" value="TreeGrafter"/>
</dbReference>
<evidence type="ECO:0000256" key="15">
    <source>
        <dbReference type="PROSITE-ProRule" id="PRU00322"/>
    </source>
</evidence>
<organism evidence="19 20">
    <name type="scientific">Brassica cretica</name>
    <name type="common">Mustard</name>
    <dbReference type="NCBI Taxonomy" id="69181"/>
    <lineage>
        <taxon>Eukaryota</taxon>
        <taxon>Viridiplantae</taxon>
        <taxon>Streptophyta</taxon>
        <taxon>Embryophyta</taxon>
        <taxon>Tracheophyta</taxon>
        <taxon>Spermatophyta</taxon>
        <taxon>Magnoliopsida</taxon>
        <taxon>eudicotyledons</taxon>
        <taxon>Gunneridae</taxon>
        <taxon>Pentapetalae</taxon>
        <taxon>rosids</taxon>
        <taxon>malvids</taxon>
        <taxon>Brassicales</taxon>
        <taxon>Brassicaceae</taxon>
        <taxon>Brassiceae</taxon>
        <taxon>Brassica</taxon>
    </lineage>
</organism>
<dbReference type="Gene3D" id="2.30.30.380">
    <property type="entry name" value="Zn-finger domain of Sec23/24"/>
    <property type="match status" value="1"/>
</dbReference>
<evidence type="ECO:0008006" key="21">
    <source>
        <dbReference type="Google" id="ProtNLM"/>
    </source>
</evidence>
<name>A0A8S9NZF8_BRACR</name>
<evidence type="ECO:0000256" key="7">
    <source>
        <dbReference type="ARBA" id="ARBA00022771"/>
    </source>
</evidence>
<dbReference type="GO" id="GO:0008270">
    <property type="term" value="F:zinc ion binding"/>
    <property type="evidence" value="ECO:0007669"/>
    <property type="project" value="UniProtKB-KW"/>
</dbReference>
<evidence type="ECO:0000256" key="5">
    <source>
        <dbReference type="ARBA" id="ARBA00022692"/>
    </source>
</evidence>
<dbReference type="PANTHER" id="PTHR19370:SF184">
    <property type="entry name" value="NADH-CYTOCHROME B5 REDUCTASE-LIKE"/>
    <property type="match status" value="1"/>
</dbReference>
<keyword evidence="10" id="KW-0862">Zinc</keyword>
<dbReference type="PANTHER" id="PTHR19370">
    <property type="entry name" value="NADH-CYTOCHROME B5 REDUCTASE"/>
    <property type="match status" value="1"/>
</dbReference>
<evidence type="ECO:0000256" key="16">
    <source>
        <dbReference type="SAM" id="MobiDB-lite"/>
    </source>
</evidence>
<evidence type="ECO:0000313" key="19">
    <source>
        <dbReference type="EMBL" id="KAF3508150.1"/>
    </source>
</evidence>
<accession>A0A8S9NZF8</accession>
<evidence type="ECO:0000256" key="14">
    <source>
        <dbReference type="PIRSR" id="PIRSR601834-1"/>
    </source>
</evidence>
<feature type="binding site" evidence="14">
    <location>
        <position position="567"/>
    </location>
    <ligand>
        <name>FAD</name>
        <dbReference type="ChEBI" id="CHEBI:57692"/>
    </ligand>
</feature>
<evidence type="ECO:0000256" key="10">
    <source>
        <dbReference type="ARBA" id="ARBA00022833"/>
    </source>
</evidence>
<dbReference type="GO" id="GO:0005741">
    <property type="term" value="C:mitochondrial outer membrane"/>
    <property type="evidence" value="ECO:0007669"/>
    <property type="project" value="UniProtKB-SubCell"/>
</dbReference>
<feature type="binding site" evidence="14">
    <location>
        <position position="566"/>
    </location>
    <ligand>
        <name>FAD</name>
        <dbReference type="ChEBI" id="CHEBI:57692"/>
    </ligand>
</feature>
<dbReference type="Gene3D" id="2.40.30.10">
    <property type="entry name" value="Translation factors"/>
    <property type="match status" value="2"/>
</dbReference>
<dbReference type="SUPFAM" id="SSF52343">
    <property type="entry name" value="Ferredoxin reductase-like, C-terminal NADP-linked domain"/>
    <property type="match status" value="2"/>
</dbReference>
<dbReference type="FunFam" id="3.40.50.80:FF:000019">
    <property type="entry name" value="NADH-cytochrome b5 reductase"/>
    <property type="match status" value="2"/>
</dbReference>
<reference evidence="19" key="1">
    <citation type="submission" date="2019-12" db="EMBL/GenBank/DDBJ databases">
        <title>Genome sequencing and annotation of Brassica cretica.</title>
        <authorList>
            <person name="Studholme D.J."/>
            <person name="Sarris P."/>
        </authorList>
    </citation>
    <scope>NUCLEOTIDE SEQUENCE</scope>
    <source>
        <strain evidence="19">PFS-109/04</strain>
        <tissue evidence="19">Leaf</tissue>
    </source>
</reference>
<dbReference type="EMBL" id="QGKX02001521">
    <property type="protein sequence ID" value="KAF3508150.1"/>
    <property type="molecule type" value="Genomic_DNA"/>
</dbReference>
<evidence type="ECO:0000256" key="9">
    <source>
        <dbReference type="ARBA" id="ARBA00022827"/>
    </source>
</evidence>
<evidence type="ECO:0000256" key="8">
    <source>
        <dbReference type="ARBA" id="ARBA00022787"/>
    </source>
</evidence>
<feature type="domain" description="RanBP2-type" evidence="17">
    <location>
        <begin position="298"/>
        <end position="328"/>
    </location>
</feature>
<dbReference type="InterPro" id="IPR001433">
    <property type="entry name" value="OxRdtase_FAD/NAD-bd"/>
</dbReference>
<keyword evidence="7 15" id="KW-0863">Zinc-finger</keyword>
<keyword evidence="8" id="KW-1000">Mitochondrion outer membrane</keyword>
<evidence type="ECO:0000256" key="13">
    <source>
        <dbReference type="ARBA" id="ARBA00023136"/>
    </source>
</evidence>
<feature type="binding site" evidence="14">
    <location>
        <position position="559"/>
    </location>
    <ligand>
        <name>FAD</name>
        <dbReference type="ChEBI" id="CHEBI:57692"/>
    </ligand>
</feature>
<dbReference type="Proteomes" id="UP000712600">
    <property type="component" value="Unassembled WGS sequence"/>
</dbReference>
<feature type="compositionally biased region" description="Polar residues" evidence="16">
    <location>
        <begin position="464"/>
        <end position="480"/>
    </location>
</feature>
<comment type="subcellular location">
    <subcellularLocation>
        <location evidence="2">Mitochondrion outer membrane</location>
    </subcellularLocation>
</comment>
<feature type="binding site" evidence="14">
    <location>
        <position position="608"/>
    </location>
    <ligand>
        <name>FAD</name>
        <dbReference type="ChEBI" id="CHEBI:57692"/>
    </ligand>
</feature>
<feature type="binding site" evidence="14">
    <location>
        <position position="557"/>
    </location>
    <ligand>
        <name>FAD</name>
        <dbReference type="ChEBI" id="CHEBI:57692"/>
    </ligand>
</feature>
<dbReference type="InterPro" id="IPR017927">
    <property type="entry name" value="FAD-bd_FR_type"/>
</dbReference>
<evidence type="ECO:0000256" key="12">
    <source>
        <dbReference type="ARBA" id="ARBA00023002"/>
    </source>
</evidence>
<keyword evidence="9 14" id="KW-0274">FAD</keyword>
<comment type="cofactor">
    <cofactor evidence="1 14">
        <name>FAD</name>
        <dbReference type="ChEBI" id="CHEBI:57692"/>
    </cofactor>
</comment>
<feature type="domain" description="RanBP2-type" evidence="17">
    <location>
        <begin position="266"/>
        <end position="295"/>
    </location>
</feature>
<keyword evidence="4 14" id="KW-0285">Flavoprotein</keyword>
<dbReference type="PROSITE" id="PS50199">
    <property type="entry name" value="ZF_RANBP2_2"/>
    <property type="match status" value="2"/>
</dbReference>
<evidence type="ECO:0000256" key="3">
    <source>
        <dbReference type="ARBA" id="ARBA00006105"/>
    </source>
</evidence>
<evidence type="ECO:0000313" key="20">
    <source>
        <dbReference type="Proteomes" id="UP000712600"/>
    </source>
</evidence>
<dbReference type="InterPro" id="IPR001834">
    <property type="entry name" value="CBR-like"/>
</dbReference>
<protein>
    <recommendedName>
        <fullName evidence="21">Cytochrome-b5 reductase</fullName>
    </recommendedName>
</protein>
<dbReference type="InterPro" id="IPR001876">
    <property type="entry name" value="Znf_RanBP2"/>
</dbReference>
<feature type="binding site" evidence="14">
    <location>
        <position position="542"/>
    </location>
    <ligand>
        <name>FAD</name>
        <dbReference type="ChEBI" id="CHEBI:57692"/>
    </ligand>
</feature>
<gene>
    <name evidence="19" type="ORF">F2Q69_00000731</name>
</gene>
<keyword evidence="6" id="KW-0479">Metal-binding</keyword>